<dbReference type="AlphaFoldDB" id="A0A2T1FB05"/>
<dbReference type="GO" id="GO:0016747">
    <property type="term" value="F:acyltransferase activity, transferring groups other than amino-acyl groups"/>
    <property type="evidence" value="ECO:0007669"/>
    <property type="project" value="InterPro"/>
</dbReference>
<dbReference type="Proteomes" id="UP000238937">
    <property type="component" value="Unassembled WGS sequence"/>
</dbReference>
<dbReference type="PROSITE" id="PS51186">
    <property type="entry name" value="GNAT"/>
    <property type="match status" value="1"/>
</dbReference>
<accession>A0A2T1FB05</accession>
<dbReference type="PANTHER" id="PTHR43420">
    <property type="entry name" value="ACETYLTRANSFERASE"/>
    <property type="match status" value="1"/>
</dbReference>
<dbReference type="Pfam" id="PF00583">
    <property type="entry name" value="Acetyltransf_1"/>
    <property type="match status" value="1"/>
</dbReference>
<evidence type="ECO:0000313" key="4">
    <source>
        <dbReference type="EMBL" id="PSB42180.1"/>
    </source>
</evidence>
<dbReference type="InterPro" id="IPR016181">
    <property type="entry name" value="Acyl_CoA_acyltransferase"/>
</dbReference>
<dbReference type="SUPFAM" id="SSF55729">
    <property type="entry name" value="Acyl-CoA N-acyltransferases (Nat)"/>
    <property type="match status" value="1"/>
</dbReference>
<evidence type="ECO:0000256" key="1">
    <source>
        <dbReference type="ARBA" id="ARBA00022679"/>
    </source>
</evidence>
<dbReference type="Gene3D" id="3.40.630.30">
    <property type="match status" value="1"/>
</dbReference>
<evidence type="ECO:0000259" key="3">
    <source>
        <dbReference type="PROSITE" id="PS51186"/>
    </source>
</evidence>
<dbReference type="RefSeq" id="WP_106312248.1">
    <property type="nucleotide sequence ID" value="NZ_PVWO01000596.1"/>
</dbReference>
<sequence length="167" mass="19222">MPDLSPHLTSYKLITVAPMRHTSSRHTNEIEALLKFLQATYRELYPQQHDYTHLKSTVERYYSSQTPLWFVTAPAPQEAVKIACLWMGLAIDQVSGVRHPNIFLIYVEPTYRRQGIGRALLEHAQTWAKAQGYTQIGLQVFTTNQPAIDLYQQLGYQPRSISMMLDL</sequence>
<feature type="domain" description="N-acetyltransferase" evidence="3">
    <location>
        <begin position="14"/>
        <end position="167"/>
    </location>
</feature>
<evidence type="ECO:0000313" key="5">
    <source>
        <dbReference type="Proteomes" id="UP000238937"/>
    </source>
</evidence>
<keyword evidence="5" id="KW-1185">Reference proteome</keyword>
<evidence type="ECO:0000256" key="2">
    <source>
        <dbReference type="ARBA" id="ARBA00023315"/>
    </source>
</evidence>
<gene>
    <name evidence="4" type="ORF">C7B77_26875</name>
</gene>
<reference evidence="4 5" key="1">
    <citation type="submission" date="2018-03" db="EMBL/GenBank/DDBJ databases">
        <title>The ancient ancestry and fast evolution of plastids.</title>
        <authorList>
            <person name="Moore K.R."/>
            <person name="Magnabosco C."/>
            <person name="Momper L."/>
            <person name="Gold D.A."/>
            <person name="Bosak T."/>
            <person name="Fournier G.P."/>
        </authorList>
    </citation>
    <scope>NUCLEOTIDE SEQUENCE [LARGE SCALE GENOMIC DNA]</scope>
    <source>
        <strain evidence="4 5">CCALA 037</strain>
    </source>
</reference>
<keyword evidence="1 4" id="KW-0808">Transferase</keyword>
<organism evidence="4 5">
    <name type="scientific">Chamaesiphon polymorphus CCALA 037</name>
    <dbReference type="NCBI Taxonomy" id="2107692"/>
    <lineage>
        <taxon>Bacteria</taxon>
        <taxon>Bacillati</taxon>
        <taxon>Cyanobacteriota</taxon>
        <taxon>Cyanophyceae</taxon>
        <taxon>Gomontiellales</taxon>
        <taxon>Chamaesiphonaceae</taxon>
        <taxon>Chamaesiphon</taxon>
    </lineage>
</organism>
<dbReference type="EMBL" id="PVWO01000596">
    <property type="protein sequence ID" value="PSB42180.1"/>
    <property type="molecule type" value="Genomic_DNA"/>
</dbReference>
<proteinExistence type="predicted"/>
<dbReference type="OrthoDB" id="512204at2"/>
<protein>
    <submittedName>
        <fullName evidence="4">GNAT family N-acetyltransferase</fullName>
    </submittedName>
</protein>
<dbReference type="InterPro" id="IPR050680">
    <property type="entry name" value="YpeA/RimI_acetyltransf"/>
</dbReference>
<dbReference type="CDD" id="cd04301">
    <property type="entry name" value="NAT_SF"/>
    <property type="match status" value="1"/>
</dbReference>
<comment type="caution">
    <text evidence="4">The sequence shown here is derived from an EMBL/GenBank/DDBJ whole genome shotgun (WGS) entry which is preliminary data.</text>
</comment>
<dbReference type="InterPro" id="IPR000182">
    <property type="entry name" value="GNAT_dom"/>
</dbReference>
<keyword evidence="2" id="KW-0012">Acyltransferase</keyword>
<name>A0A2T1FB05_9CYAN</name>